<dbReference type="AlphaFoldDB" id="A0A922HYX9"/>
<keyword evidence="2" id="KW-1185">Reference proteome</keyword>
<reference evidence="1" key="2">
    <citation type="journal article" date="2022" name="Res Sq">
        <title>Comparative Genomics Reveals Insights into the Divergent Evolution of Astigmatic Mites and Household Pest Adaptations.</title>
        <authorList>
            <person name="Xiong Q."/>
            <person name="Wan A.T.-Y."/>
            <person name="Liu X.-Y."/>
            <person name="Fung C.S.-H."/>
            <person name="Xiao X."/>
            <person name="Malainual N."/>
            <person name="Hou J."/>
            <person name="Wang L."/>
            <person name="Wang M."/>
            <person name="Yang K."/>
            <person name="Cui Y."/>
            <person name="Leung E."/>
            <person name="Nong W."/>
            <person name="Shin S.-K."/>
            <person name="Au S."/>
            <person name="Jeong K.Y."/>
            <person name="Chew F.T."/>
            <person name="Hui J."/>
            <person name="Leung T.F."/>
            <person name="Tungtrongchitr A."/>
            <person name="Zhong N."/>
            <person name="Liu Z."/>
            <person name="Tsui S."/>
        </authorList>
    </citation>
    <scope>NUCLEOTIDE SEQUENCE</scope>
    <source>
        <strain evidence="1">Derf</strain>
        <tissue evidence="1">Whole organism</tissue>
    </source>
</reference>
<comment type="caution">
    <text evidence="1">The sequence shown here is derived from an EMBL/GenBank/DDBJ whole genome shotgun (WGS) entry which is preliminary data.</text>
</comment>
<reference evidence="1" key="1">
    <citation type="submission" date="2013-05" db="EMBL/GenBank/DDBJ databases">
        <authorList>
            <person name="Yim A.K.Y."/>
            <person name="Chan T.F."/>
            <person name="Ji K.M."/>
            <person name="Liu X.Y."/>
            <person name="Zhou J.W."/>
            <person name="Li R.Q."/>
            <person name="Yang K.Y."/>
            <person name="Li J."/>
            <person name="Li M."/>
            <person name="Law P.T.W."/>
            <person name="Wu Y.L."/>
            <person name="Cai Z.L."/>
            <person name="Qin H."/>
            <person name="Bao Y."/>
            <person name="Leung R.K.K."/>
            <person name="Ng P.K.S."/>
            <person name="Zou J."/>
            <person name="Zhong X.J."/>
            <person name="Ran P.X."/>
            <person name="Zhong N.S."/>
            <person name="Liu Z.G."/>
            <person name="Tsui S.K.W."/>
        </authorList>
    </citation>
    <scope>NUCLEOTIDE SEQUENCE</scope>
    <source>
        <strain evidence="1">Derf</strain>
        <tissue evidence="1">Whole organism</tissue>
    </source>
</reference>
<evidence type="ECO:0000313" key="2">
    <source>
        <dbReference type="Proteomes" id="UP000790347"/>
    </source>
</evidence>
<gene>
    <name evidence="1" type="ORF">DERF_007404</name>
</gene>
<name>A0A922HYX9_DERFA</name>
<accession>A0A922HYX9</accession>
<evidence type="ECO:0000313" key="1">
    <source>
        <dbReference type="EMBL" id="KAH9516678.1"/>
    </source>
</evidence>
<protein>
    <submittedName>
        <fullName evidence="1">Uncharacterized protein</fullName>
    </submittedName>
</protein>
<organism evidence="1 2">
    <name type="scientific">Dermatophagoides farinae</name>
    <name type="common">American house dust mite</name>
    <dbReference type="NCBI Taxonomy" id="6954"/>
    <lineage>
        <taxon>Eukaryota</taxon>
        <taxon>Metazoa</taxon>
        <taxon>Ecdysozoa</taxon>
        <taxon>Arthropoda</taxon>
        <taxon>Chelicerata</taxon>
        <taxon>Arachnida</taxon>
        <taxon>Acari</taxon>
        <taxon>Acariformes</taxon>
        <taxon>Sarcoptiformes</taxon>
        <taxon>Astigmata</taxon>
        <taxon>Psoroptidia</taxon>
        <taxon>Analgoidea</taxon>
        <taxon>Pyroglyphidae</taxon>
        <taxon>Dermatophagoidinae</taxon>
        <taxon>Dermatophagoides</taxon>
    </lineage>
</organism>
<dbReference type="EMBL" id="ASGP02000003">
    <property type="protein sequence ID" value="KAH9516678.1"/>
    <property type="molecule type" value="Genomic_DNA"/>
</dbReference>
<dbReference type="Proteomes" id="UP000790347">
    <property type="component" value="Unassembled WGS sequence"/>
</dbReference>
<sequence>MIATIDFDYTVSVQPINQSIKILNLNNQLLLMIPNDSCKYDGHVDDSSELRFQRFKQASSII</sequence>
<proteinExistence type="predicted"/>